<accession>A0A3M7T469</accession>
<keyword evidence="3" id="KW-1185">Reference proteome</keyword>
<feature type="region of interest" description="Disordered" evidence="1">
    <location>
        <begin position="31"/>
        <end position="54"/>
    </location>
</feature>
<comment type="caution">
    <text evidence="2">The sequence shown here is derived from an EMBL/GenBank/DDBJ whole genome shotgun (WGS) entry which is preliminary data.</text>
</comment>
<protein>
    <submittedName>
        <fullName evidence="2">Uncharacterized protein</fullName>
    </submittedName>
</protein>
<evidence type="ECO:0000313" key="3">
    <source>
        <dbReference type="Proteomes" id="UP000276133"/>
    </source>
</evidence>
<reference evidence="2 3" key="1">
    <citation type="journal article" date="2018" name="Sci. Rep.">
        <title>Genomic signatures of local adaptation to the degree of environmental predictability in rotifers.</title>
        <authorList>
            <person name="Franch-Gras L."/>
            <person name="Hahn C."/>
            <person name="Garcia-Roger E.M."/>
            <person name="Carmona M.J."/>
            <person name="Serra M."/>
            <person name="Gomez A."/>
        </authorList>
    </citation>
    <scope>NUCLEOTIDE SEQUENCE [LARGE SCALE GENOMIC DNA]</scope>
    <source>
        <strain evidence="2">HYR1</strain>
    </source>
</reference>
<dbReference type="EMBL" id="REGN01000317">
    <property type="protein sequence ID" value="RNA42812.1"/>
    <property type="molecule type" value="Genomic_DNA"/>
</dbReference>
<evidence type="ECO:0000256" key="1">
    <source>
        <dbReference type="SAM" id="MobiDB-lite"/>
    </source>
</evidence>
<sequence>MSIVLLVHENNFDVEYFAVFVQEFLEKVGHSQQRQKAHKSTNYKEQHKQSTKHRSGKKVLFNLYLSFAIPIISCVKYR</sequence>
<dbReference type="Proteomes" id="UP000276133">
    <property type="component" value="Unassembled WGS sequence"/>
</dbReference>
<proteinExistence type="predicted"/>
<evidence type="ECO:0000313" key="2">
    <source>
        <dbReference type="EMBL" id="RNA42812.1"/>
    </source>
</evidence>
<organism evidence="2 3">
    <name type="scientific">Brachionus plicatilis</name>
    <name type="common">Marine rotifer</name>
    <name type="synonym">Brachionus muelleri</name>
    <dbReference type="NCBI Taxonomy" id="10195"/>
    <lineage>
        <taxon>Eukaryota</taxon>
        <taxon>Metazoa</taxon>
        <taxon>Spiralia</taxon>
        <taxon>Gnathifera</taxon>
        <taxon>Rotifera</taxon>
        <taxon>Eurotatoria</taxon>
        <taxon>Monogononta</taxon>
        <taxon>Pseudotrocha</taxon>
        <taxon>Ploima</taxon>
        <taxon>Brachionidae</taxon>
        <taxon>Brachionus</taxon>
    </lineage>
</organism>
<name>A0A3M7T469_BRAPC</name>
<gene>
    <name evidence="2" type="ORF">BpHYR1_000576</name>
</gene>
<dbReference type="AlphaFoldDB" id="A0A3M7T469"/>